<dbReference type="InterPro" id="IPR027417">
    <property type="entry name" value="P-loop_NTPase"/>
</dbReference>
<dbReference type="InterPro" id="IPR057365">
    <property type="entry name" value="URGCP"/>
</dbReference>
<name>A0A9W4SF23_9GLOM</name>
<feature type="domain" description="VLIG-type G" evidence="3">
    <location>
        <begin position="1055"/>
        <end position="1298"/>
    </location>
</feature>
<evidence type="ECO:0000256" key="1">
    <source>
        <dbReference type="ARBA" id="ARBA00006828"/>
    </source>
</evidence>
<dbReference type="OrthoDB" id="1597724at2759"/>
<dbReference type="InterPro" id="IPR052986">
    <property type="entry name" value="VLIG_GTPase"/>
</dbReference>
<dbReference type="InterPro" id="IPR030383">
    <property type="entry name" value="G_VLIG_dom"/>
</dbReference>
<accession>A0A9W4SF23</accession>
<dbReference type="Gene3D" id="3.40.50.300">
    <property type="entry name" value="P-loop containing nucleotide triphosphate hydrolases"/>
    <property type="match status" value="1"/>
</dbReference>
<dbReference type="PANTHER" id="PTHR14819:SF25">
    <property type="entry name" value="CHROMOSOME UNDETERMINED SCAFFOLD_52, WHOLE GENOME SHOTGUN SEQUENCE"/>
    <property type="match status" value="1"/>
</dbReference>
<organism evidence="4 5">
    <name type="scientific">Funneliformis geosporum</name>
    <dbReference type="NCBI Taxonomy" id="1117311"/>
    <lineage>
        <taxon>Eukaryota</taxon>
        <taxon>Fungi</taxon>
        <taxon>Fungi incertae sedis</taxon>
        <taxon>Mucoromycota</taxon>
        <taxon>Glomeromycotina</taxon>
        <taxon>Glomeromycetes</taxon>
        <taxon>Glomerales</taxon>
        <taxon>Glomeraceae</taxon>
        <taxon>Funneliformis</taxon>
    </lineage>
</organism>
<dbReference type="PANTHER" id="PTHR14819">
    <property type="entry name" value="GTP-BINDING"/>
    <property type="match status" value="1"/>
</dbReference>
<evidence type="ECO:0000313" key="4">
    <source>
        <dbReference type="EMBL" id="CAI2166177.1"/>
    </source>
</evidence>
<gene>
    <name evidence="4" type="ORF">FWILDA_LOCUS2442</name>
</gene>
<dbReference type="PROSITE" id="PS51717">
    <property type="entry name" value="G_VLIG"/>
    <property type="match status" value="1"/>
</dbReference>
<proteinExistence type="inferred from homology"/>
<dbReference type="SUPFAM" id="SSF52540">
    <property type="entry name" value="P-loop containing nucleoside triphosphate hydrolases"/>
    <property type="match status" value="1"/>
</dbReference>
<dbReference type="GO" id="GO:0005525">
    <property type="term" value="F:GTP binding"/>
    <property type="evidence" value="ECO:0007669"/>
    <property type="project" value="InterPro"/>
</dbReference>
<evidence type="ECO:0000313" key="5">
    <source>
        <dbReference type="Proteomes" id="UP001153678"/>
    </source>
</evidence>
<keyword evidence="2" id="KW-0175">Coiled coil</keyword>
<protein>
    <submittedName>
        <fullName evidence="4">6987_t:CDS:1</fullName>
    </submittedName>
</protein>
<dbReference type="EMBL" id="CAMKVN010000282">
    <property type="protein sequence ID" value="CAI2166177.1"/>
    <property type="molecule type" value="Genomic_DNA"/>
</dbReference>
<evidence type="ECO:0000259" key="3">
    <source>
        <dbReference type="PROSITE" id="PS51717"/>
    </source>
</evidence>
<comment type="caution">
    <text evidence="4">The sequence shown here is derived from an EMBL/GenBank/DDBJ whole genome shotgun (WGS) entry which is preliminary data.</text>
</comment>
<comment type="similarity">
    <text evidence="1">Belongs to the TRAFAC class dynamin-like GTPase superfamily. Very large inducible GTPase (VLIG) family.</text>
</comment>
<sequence>MPSRGLPDHEQKLIDDDVKYYYNRLPVELHNKYKNGIYPDLSKCKAYKVFSYKSLTKFSLYLEDKDVRDLQGKLDNLADQIFKERTSQHFYPGIVNDLKNLIDKTLRNFSKTLGAFDSDFKWNVHLYVLLKFKPKMKKFQDNWEKKNSLLGILDQKKEEYLKIIDTRLQYGHSLVSEGHIVGDYLLRVIHKKAMKAGNSERVRAISDVAWMTNSETVRLKYFEELADQVQKGNKETAIRHFSISELSIENWFIRTVNSNKNGNPEQKYRETFNAEFERVLQDIRNCKNFEEIKVYVNNYMTQVDKVDYKLDIKHTLLKDGSIQIFQRTIEKELENKENGHYSNPESFEDPSDNKSIMKRLGCTEACHWCGALCWGSRDHHENSDTTKVHHTSHQPHGLSGITHRDTRELRAMPCHKMTDAWTVWYIGGKENGTIWSEAISRDFSDWKFEAHCNQIFNELMCWFFEKLHHDLAAKWNCKPSPCNEMRDHGCLNLNYDSEEIPLIEPYNYVKLNEIFPPPKLPVTGKNGTVIEVLPYIRQKVKMWGADVLRAENIKTLIEEADDVSDKEFSDVESMDEDQDFLQKNKLSRFDCIASLLASSECTVAQDIFQTLSQFPIAFPLIMPGLVDANNFKVLLPLLIGPVIKWETKPGTIIENHLFSDPFKMIVAVRIGASSPGKSSIINQLMTSDSMFSSSSEPRAEYGIPHMVSGSVEFTWLTQETCGVSLWNEVFKNYYKEGTKEIVLFANLHGDALDYPNQIRFLKQFPSSFLVFLMPGYTDDQVDTFKNIVDTNKIVYCWVNHKKKKKYSIDTTLLTKDQTLKKVRHLFKEALDFTLPFKYNKLTLRDSLHLGETLQFTESIELSESQLLIDFVKQKTCRHIKLQIIQQRKQSDNGHQIWQENDEMHSLIFLFIDILNLPLGKRIRALAHLEREVSMLSMVESSEARNKALLKREELRKTSLDNRNQKSEESIRREIAKIWAEVCNISLGMEHLFRELGRIYFSVHYQSHDTVLKLPQLYAELLISGHTIELLDGDAGAISEAWFSAICNCICKKFPKLRIFVISILGLQSSGKSTLLNALFACRFAVSVGRCTRGLFMCLLFLEKNLSDQLGVDAFVLIDTEGLGAPEKMDDPESEKKDRILATFAMGVSNLTILNVLGESTRDLTEILQIAIVTMARLKKAEMTPDILMVQHVSERSKAKLSEPEEQFRIALQDALKLTNEKDIEMGIFNTKCLHILDERIKKGQLLKQFRPFKNGATTYAPPSEQYHEDVVNLYESILADCKNSRRKIEFSKWNSLIQGYWRAVSLENFSVHFKNIREIYEFIELGKRITKVKETISRAFLKHEEKIMQEVRSKFQCWSPENSCLQNECSELIESRLDGVLNCDNNSNCVECKKTKKERVELEEYLKDTDNEKTETETKQTITNYIQINRQSVSEKLTRMLSAIIIRKGLSSESLEIINRHLENIIRDMPSRGLPDHERKRKIEEIWNVLRSNISSKDKPKSVDKAIDDEVESCYNQLPLELKNKYKDRIFPDLFKLKAYKVIVYKSITNFSQYMEEGVVHDLQAKLDNLADKIFKENSQHYYPGIVYALKSSIDKTLSTFSKYYISLYSDFKWNCHLYALLKFKHKMMRFQENWEKENSSLGILDQKKEKYLKIIDTRLQYGHSLVSEGHIVGDYLLRVIHKKAMKAGNSERVRAVSDIAWMTNSETVRLKYFEELADQVQRGDKQEAISYFIWPEYYIETWFICTVDNNACGNPKQKFEETFNAEFERVFQEIRNCKCFEKIKVYVNNYMTQVDKVDYKLDLEHTLLKDVNLILFQRAIEEELKNKKDGYFSNPEPFENPSDDKSIMKRLGCTEACHWCGALCWGSRDHHEHSDTTKMHHTCHQPRGLSGTSNKNTRELSAIPCHKMTDGECVCYAGYDGKEKKLKWGDAKTHDFSDWKFEAHCNQTFNDLMCWFFEKLNHDLAPKWQNKPSTYKELKNYGCLNLNYDSIINMIRTKLTL</sequence>
<feature type="coiled-coil region" evidence="2">
    <location>
        <begin position="1392"/>
        <end position="1419"/>
    </location>
</feature>
<evidence type="ECO:0000256" key="2">
    <source>
        <dbReference type="SAM" id="Coils"/>
    </source>
</evidence>
<dbReference type="Pfam" id="PF25683">
    <property type="entry name" value="URGCP_GTPase"/>
    <property type="match status" value="1"/>
</dbReference>
<reference evidence="4" key="1">
    <citation type="submission" date="2022-08" db="EMBL/GenBank/DDBJ databases">
        <authorList>
            <person name="Kallberg Y."/>
            <person name="Tangrot J."/>
            <person name="Rosling A."/>
        </authorList>
    </citation>
    <scope>NUCLEOTIDE SEQUENCE</scope>
    <source>
        <strain evidence="4">Wild A</strain>
    </source>
</reference>
<dbReference type="Proteomes" id="UP001153678">
    <property type="component" value="Unassembled WGS sequence"/>
</dbReference>
<keyword evidence="5" id="KW-1185">Reference proteome</keyword>
<dbReference type="Pfam" id="PF25496">
    <property type="entry name" value="URGCP"/>
    <property type="match status" value="1"/>
</dbReference>